<dbReference type="AlphaFoldDB" id="A0A4Y2PAH1"/>
<reference evidence="2 3" key="1">
    <citation type="journal article" date="2019" name="Sci. Rep.">
        <title>Orb-weaving spider Araneus ventricosus genome elucidates the spidroin gene catalogue.</title>
        <authorList>
            <person name="Kono N."/>
            <person name="Nakamura H."/>
            <person name="Ohtoshi R."/>
            <person name="Moran D.A.P."/>
            <person name="Shinohara A."/>
            <person name="Yoshida Y."/>
            <person name="Fujiwara M."/>
            <person name="Mori M."/>
            <person name="Tomita M."/>
            <person name="Arakawa K."/>
        </authorList>
    </citation>
    <scope>NUCLEOTIDE SEQUENCE [LARGE SCALE GENOMIC DNA]</scope>
</reference>
<dbReference type="EMBL" id="BGPR01010639">
    <property type="protein sequence ID" value="GBN47237.1"/>
    <property type="molecule type" value="Genomic_DNA"/>
</dbReference>
<keyword evidence="1" id="KW-1133">Transmembrane helix</keyword>
<protein>
    <submittedName>
        <fullName evidence="2">Uncharacterized protein</fullName>
    </submittedName>
</protein>
<proteinExistence type="predicted"/>
<organism evidence="2 3">
    <name type="scientific">Araneus ventricosus</name>
    <name type="common">Orbweaver spider</name>
    <name type="synonym">Epeira ventricosa</name>
    <dbReference type="NCBI Taxonomy" id="182803"/>
    <lineage>
        <taxon>Eukaryota</taxon>
        <taxon>Metazoa</taxon>
        <taxon>Ecdysozoa</taxon>
        <taxon>Arthropoda</taxon>
        <taxon>Chelicerata</taxon>
        <taxon>Arachnida</taxon>
        <taxon>Araneae</taxon>
        <taxon>Araneomorphae</taxon>
        <taxon>Entelegynae</taxon>
        <taxon>Araneoidea</taxon>
        <taxon>Araneidae</taxon>
        <taxon>Araneus</taxon>
    </lineage>
</organism>
<accession>A0A4Y2PAH1</accession>
<feature type="transmembrane region" description="Helical" evidence="1">
    <location>
        <begin position="107"/>
        <end position="130"/>
    </location>
</feature>
<dbReference type="Proteomes" id="UP000499080">
    <property type="component" value="Unassembled WGS sequence"/>
</dbReference>
<comment type="caution">
    <text evidence="2">The sequence shown here is derived from an EMBL/GenBank/DDBJ whole genome shotgun (WGS) entry which is preliminary data.</text>
</comment>
<keyword evidence="1" id="KW-0812">Transmembrane</keyword>
<evidence type="ECO:0000313" key="3">
    <source>
        <dbReference type="Proteomes" id="UP000499080"/>
    </source>
</evidence>
<evidence type="ECO:0000256" key="1">
    <source>
        <dbReference type="SAM" id="Phobius"/>
    </source>
</evidence>
<evidence type="ECO:0000313" key="2">
    <source>
        <dbReference type="EMBL" id="GBN47237.1"/>
    </source>
</evidence>
<name>A0A4Y2PAH1_ARAVE</name>
<keyword evidence="3" id="KW-1185">Reference proteome</keyword>
<sequence>MGGSFLPLSVQCIGDKLMQIWTTIAEAIQNHNENNANVERAPKSSRCVIVEPSLLTFWPSSALTICVRNRNDSRHSKDLFYFEKHELKSVILDYKKKKLKTRIKSKIFFKIIMVLDLILLIKYAAMTIGIDEYKPNYEKKSR</sequence>
<gene>
    <name evidence="2" type="ORF">AVEN_5441_1</name>
</gene>
<keyword evidence="1" id="KW-0472">Membrane</keyword>